<evidence type="ECO:0000256" key="6">
    <source>
        <dbReference type="ARBA" id="ARBA00022871"/>
    </source>
</evidence>
<dbReference type="Gene3D" id="3.30.70.330">
    <property type="match status" value="1"/>
</dbReference>
<dbReference type="InterPro" id="IPR034988">
    <property type="entry name" value="DAZ_BOULE_RRM"/>
</dbReference>
<keyword evidence="7 8" id="KW-0694">RNA-binding</keyword>
<dbReference type="GO" id="GO:0070935">
    <property type="term" value="P:3'-UTR-mediated mRNA stabilization"/>
    <property type="evidence" value="ECO:0007669"/>
    <property type="project" value="TreeGrafter"/>
</dbReference>
<evidence type="ECO:0000256" key="5">
    <source>
        <dbReference type="ARBA" id="ARBA00022845"/>
    </source>
</evidence>
<dbReference type="PANTHER" id="PTHR11176:SF57">
    <property type="entry name" value="PROTEIN BOULE"/>
    <property type="match status" value="1"/>
</dbReference>
<organism evidence="10 11">
    <name type="scientific">Elysia crispata</name>
    <name type="common">lettuce slug</name>
    <dbReference type="NCBI Taxonomy" id="231223"/>
    <lineage>
        <taxon>Eukaryota</taxon>
        <taxon>Metazoa</taxon>
        <taxon>Spiralia</taxon>
        <taxon>Lophotrochozoa</taxon>
        <taxon>Mollusca</taxon>
        <taxon>Gastropoda</taxon>
        <taxon>Heterobranchia</taxon>
        <taxon>Euthyneura</taxon>
        <taxon>Panpulmonata</taxon>
        <taxon>Sacoglossa</taxon>
        <taxon>Placobranchoidea</taxon>
        <taxon>Plakobranchidae</taxon>
        <taxon>Elysia</taxon>
    </lineage>
</organism>
<evidence type="ECO:0000313" key="11">
    <source>
        <dbReference type="Proteomes" id="UP001283361"/>
    </source>
</evidence>
<evidence type="ECO:0000256" key="2">
    <source>
        <dbReference type="ARBA" id="ARBA00022473"/>
    </source>
</evidence>
<dbReference type="InterPro" id="IPR035979">
    <property type="entry name" value="RBD_domain_sf"/>
</dbReference>
<proteinExistence type="predicted"/>
<feature type="domain" description="RRM" evidence="9">
    <location>
        <begin position="74"/>
        <end position="152"/>
    </location>
</feature>
<keyword evidence="6" id="KW-0744">Spermatogenesis</keyword>
<keyword evidence="4" id="KW-0221">Differentiation</keyword>
<evidence type="ECO:0000256" key="3">
    <source>
        <dbReference type="ARBA" id="ARBA00022490"/>
    </source>
</evidence>
<dbReference type="GO" id="GO:0008494">
    <property type="term" value="F:translation activator activity"/>
    <property type="evidence" value="ECO:0007669"/>
    <property type="project" value="TreeGrafter"/>
</dbReference>
<dbReference type="PANTHER" id="PTHR11176">
    <property type="entry name" value="BOULE-RELATED"/>
    <property type="match status" value="1"/>
</dbReference>
<dbReference type="FunFam" id="3.30.70.330:FF:000167">
    <property type="entry name" value="protein boule-like isoform X1"/>
    <property type="match status" value="1"/>
</dbReference>
<dbReference type="GO" id="GO:0007283">
    <property type="term" value="P:spermatogenesis"/>
    <property type="evidence" value="ECO:0007669"/>
    <property type="project" value="UniProtKB-KW"/>
</dbReference>
<comment type="caution">
    <text evidence="10">The sequence shown here is derived from an EMBL/GenBank/DDBJ whole genome shotgun (WGS) entry which is preliminary data.</text>
</comment>
<dbReference type="GO" id="GO:0051321">
    <property type="term" value="P:meiotic cell cycle"/>
    <property type="evidence" value="ECO:0007669"/>
    <property type="project" value="UniProtKB-ARBA"/>
</dbReference>
<evidence type="ECO:0000259" key="9">
    <source>
        <dbReference type="PROSITE" id="PS50102"/>
    </source>
</evidence>
<accession>A0AAE0YWQ9</accession>
<dbReference type="Pfam" id="PF00076">
    <property type="entry name" value="RRM_1"/>
    <property type="match status" value="1"/>
</dbReference>
<dbReference type="GO" id="GO:0030154">
    <property type="term" value="P:cell differentiation"/>
    <property type="evidence" value="ECO:0007669"/>
    <property type="project" value="UniProtKB-KW"/>
</dbReference>
<dbReference type="GO" id="GO:0003730">
    <property type="term" value="F:mRNA 3'-UTR binding"/>
    <property type="evidence" value="ECO:0007669"/>
    <property type="project" value="TreeGrafter"/>
</dbReference>
<evidence type="ECO:0000256" key="1">
    <source>
        <dbReference type="ARBA" id="ARBA00004496"/>
    </source>
</evidence>
<keyword evidence="3" id="KW-0963">Cytoplasm</keyword>
<dbReference type="AlphaFoldDB" id="A0AAE0YWQ9"/>
<comment type="subcellular location">
    <subcellularLocation>
        <location evidence="1">Cytoplasm</location>
    </subcellularLocation>
</comment>
<dbReference type="GO" id="GO:0005737">
    <property type="term" value="C:cytoplasm"/>
    <property type="evidence" value="ECO:0007669"/>
    <property type="project" value="UniProtKB-SubCell"/>
</dbReference>
<gene>
    <name evidence="10" type="ORF">RRG08_006654</name>
</gene>
<dbReference type="InterPro" id="IPR000504">
    <property type="entry name" value="RRM_dom"/>
</dbReference>
<evidence type="ECO:0000313" key="10">
    <source>
        <dbReference type="EMBL" id="KAK3758076.1"/>
    </source>
</evidence>
<dbReference type="Proteomes" id="UP001283361">
    <property type="component" value="Unassembled WGS sequence"/>
</dbReference>
<dbReference type="PROSITE" id="PS50102">
    <property type="entry name" value="RRM"/>
    <property type="match status" value="1"/>
</dbReference>
<keyword evidence="2" id="KW-0217">Developmental protein</keyword>
<sequence>MFSDRKEFTTLPHNAYSGNTEASWQVLPHDTVCHKYRFCSFCFQSSADVSPVTTPSSTPLTGGHPPKFGTVIPSRIFVGGIAANTTDAELKQYFSAFGAVKDTKIITDRAGVSKGYGFVTFENQDDADRIIKKESDNLIFKDRKLNIGPAVRKQGLPRPYDATIPPGSVLFTNGVPYTYQNGMAIFQTPDGSYPMAQPQQQSYATTAVMIPQNQLYMTPQYPYQQSSLQPVPANPGYIWATMPSAADVVYQTPQAYQGAELADATFVDGTTVEGNVIPVEQSLANRIHSPVTEVNCTADQTSVATVPVIPVQATAKNAVASYKKHYALTRRSFNSPTILVKHGHKVQRLMVSGTSPPTMYNGQILNPCNPTDTGDGSDAYIRYTHLPGHSTSK</sequence>
<dbReference type="InterPro" id="IPR012677">
    <property type="entry name" value="Nucleotide-bd_a/b_plait_sf"/>
</dbReference>
<dbReference type="CDD" id="cd12412">
    <property type="entry name" value="RRM_DAZL_BOULE"/>
    <property type="match status" value="1"/>
</dbReference>
<keyword evidence="11" id="KW-1185">Reference proteome</keyword>
<evidence type="ECO:0000256" key="7">
    <source>
        <dbReference type="ARBA" id="ARBA00022884"/>
    </source>
</evidence>
<dbReference type="SMART" id="SM00360">
    <property type="entry name" value="RRM"/>
    <property type="match status" value="1"/>
</dbReference>
<evidence type="ECO:0000256" key="8">
    <source>
        <dbReference type="PROSITE-ProRule" id="PRU00176"/>
    </source>
</evidence>
<name>A0AAE0YWQ9_9GAST</name>
<dbReference type="SUPFAM" id="SSF54928">
    <property type="entry name" value="RNA-binding domain, RBD"/>
    <property type="match status" value="1"/>
</dbReference>
<evidence type="ECO:0000256" key="4">
    <source>
        <dbReference type="ARBA" id="ARBA00022782"/>
    </source>
</evidence>
<dbReference type="EMBL" id="JAWDGP010005301">
    <property type="protein sequence ID" value="KAK3758076.1"/>
    <property type="molecule type" value="Genomic_DNA"/>
</dbReference>
<reference evidence="10" key="1">
    <citation type="journal article" date="2023" name="G3 (Bethesda)">
        <title>A reference genome for the long-term kleptoplast-retaining sea slug Elysia crispata morphotype clarki.</title>
        <authorList>
            <person name="Eastman K.E."/>
            <person name="Pendleton A.L."/>
            <person name="Shaikh M.A."/>
            <person name="Suttiyut T."/>
            <person name="Ogas R."/>
            <person name="Tomko P."/>
            <person name="Gavelis G."/>
            <person name="Widhalm J.R."/>
            <person name="Wisecaver J.H."/>
        </authorList>
    </citation>
    <scope>NUCLEOTIDE SEQUENCE</scope>
    <source>
        <strain evidence="10">ECLA1</strain>
    </source>
</reference>
<keyword evidence="5" id="KW-0810">Translation regulation</keyword>
<dbReference type="GO" id="GO:0045948">
    <property type="term" value="P:positive regulation of translational initiation"/>
    <property type="evidence" value="ECO:0007669"/>
    <property type="project" value="TreeGrafter"/>
</dbReference>
<protein>
    <recommendedName>
        <fullName evidence="9">RRM domain-containing protein</fullName>
    </recommendedName>
</protein>